<gene>
    <name evidence="3" type="ORF">bsdE14_07190</name>
</gene>
<dbReference type="PANTHER" id="PTHR42949">
    <property type="entry name" value="ANAEROBIC GLYCEROL-3-PHOSPHATE DEHYDROGENASE SUBUNIT B"/>
    <property type="match status" value="1"/>
</dbReference>
<dbReference type="Proteomes" id="UP001208567">
    <property type="component" value="Unassembled WGS sequence"/>
</dbReference>
<dbReference type="RefSeq" id="WP_264848601.1">
    <property type="nucleotide sequence ID" value="NZ_BRXR01000001.1"/>
</dbReference>
<dbReference type="Pfam" id="PF07992">
    <property type="entry name" value="Pyr_redox_2"/>
    <property type="match status" value="1"/>
</dbReference>
<dbReference type="InterPro" id="IPR023753">
    <property type="entry name" value="FAD/NAD-binding_dom"/>
</dbReference>
<protein>
    <submittedName>
        <fullName evidence="3">Pyridine nucleotide-disulfide oxidoreductase</fullName>
    </submittedName>
</protein>
<evidence type="ECO:0000256" key="1">
    <source>
        <dbReference type="ARBA" id="ARBA00023002"/>
    </source>
</evidence>
<dbReference type="PRINTS" id="PR00469">
    <property type="entry name" value="PNDRDTASEII"/>
</dbReference>
<dbReference type="SUPFAM" id="SSF51905">
    <property type="entry name" value="FAD/NAD(P)-binding domain"/>
    <property type="match status" value="1"/>
</dbReference>
<organism evidence="3 4">
    <name type="scientific">Clostridium omnivorum</name>
    <dbReference type="NCBI Taxonomy" id="1604902"/>
    <lineage>
        <taxon>Bacteria</taxon>
        <taxon>Bacillati</taxon>
        <taxon>Bacillota</taxon>
        <taxon>Clostridia</taxon>
        <taxon>Eubacteriales</taxon>
        <taxon>Clostridiaceae</taxon>
        <taxon>Clostridium</taxon>
    </lineage>
</organism>
<proteinExistence type="predicted"/>
<dbReference type="PRINTS" id="PR00368">
    <property type="entry name" value="FADPNR"/>
</dbReference>
<accession>A0ABQ5N273</accession>
<reference evidence="3 4" key="1">
    <citation type="journal article" date="2024" name="Int. J. Syst. Evol. Microbiol.">
        <title>Clostridium omnivorum sp. nov., isolated from anoxic soil under the treatment of reductive soil disinfestation.</title>
        <authorList>
            <person name="Ueki A."/>
            <person name="Tonouchi A."/>
            <person name="Kaku N."/>
            <person name="Honma S."/>
            <person name="Ueki K."/>
        </authorList>
    </citation>
    <scope>NUCLEOTIDE SEQUENCE [LARGE SCALE GENOMIC DNA]</scope>
    <source>
        <strain evidence="3 4">E14</strain>
    </source>
</reference>
<feature type="domain" description="FAD/NAD(P)-binding" evidence="2">
    <location>
        <begin position="4"/>
        <end position="305"/>
    </location>
</feature>
<dbReference type="InterPro" id="IPR051691">
    <property type="entry name" value="Metab_Enz_Cyan_OpOx_G3PDH"/>
</dbReference>
<dbReference type="InterPro" id="IPR036188">
    <property type="entry name" value="FAD/NAD-bd_sf"/>
</dbReference>
<sequence length="419" mass="46452">MQKYDLVVIGGGPAGMAAAIGAKEQGIENILILEREDQLGGVLKQCIHSGFGMFTFKEELTGPEYAQRFIDKIEQYKIKYKLSTAVLDLSSEKVITAVNEQDGILEIQAKAIILAMGCCERPRGAINIPGTRRAGVYTAGTAQKFVNLDGYMPGKQVVILGSGDVGLIMARRMTLEGAKVKAVIEMMPYPRGLKKNISQCLEDFNIPLKLSHAIIEIKGSDRVEGITIAKIDENKVPIKGTEEYIPCDTLLISVGLIPENYLAEKANIKLSPKTQGPEINESMQTDVEGIFACGDVIYVHNWVDSVTIESYNAGKHAANYLYGKSVDSNTSELIAGEGIAYTVPRYVNPINIEDFLDIVYRPKEVYRDSKLLIYFDNEEVLCEDKKVLYPGETENIKINKEIFNKYPNCKSITIKIQKF</sequence>
<dbReference type="PANTHER" id="PTHR42949:SF3">
    <property type="entry name" value="ANAEROBIC GLYCEROL-3-PHOSPHATE DEHYDROGENASE SUBUNIT B"/>
    <property type="match status" value="1"/>
</dbReference>
<keyword evidence="1" id="KW-0560">Oxidoreductase</keyword>
<keyword evidence="4" id="KW-1185">Reference proteome</keyword>
<evidence type="ECO:0000313" key="4">
    <source>
        <dbReference type="Proteomes" id="UP001208567"/>
    </source>
</evidence>
<dbReference type="EMBL" id="BRXR01000001">
    <property type="protein sequence ID" value="GLC29309.1"/>
    <property type="molecule type" value="Genomic_DNA"/>
</dbReference>
<name>A0ABQ5N273_9CLOT</name>
<comment type="caution">
    <text evidence="3">The sequence shown here is derived from an EMBL/GenBank/DDBJ whole genome shotgun (WGS) entry which is preliminary data.</text>
</comment>
<evidence type="ECO:0000313" key="3">
    <source>
        <dbReference type="EMBL" id="GLC29309.1"/>
    </source>
</evidence>
<dbReference type="Gene3D" id="3.50.50.60">
    <property type="entry name" value="FAD/NAD(P)-binding domain"/>
    <property type="match status" value="2"/>
</dbReference>
<evidence type="ECO:0000259" key="2">
    <source>
        <dbReference type="Pfam" id="PF07992"/>
    </source>
</evidence>